<evidence type="ECO:0000256" key="1">
    <source>
        <dbReference type="ARBA" id="ARBA00006642"/>
    </source>
</evidence>
<evidence type="ECO:0000313" key="17">
    <source>
        <dbReference type="Proteomes" id="UP000256650"/>
    </source>
</evidence>
<evidence type="ECO:0000256" key="11">
    <source>
        <dbReference type="ARBA" id="ARBA00049080"/>
    </source>
</evidence>
<keyword evidence="4 13" id="KW-0521">NADP</keyword>
<dbReference type="HAMAP" id="MF_00102">
    <property type="entry name" value="DapB"/>
    <property type="match status" value="1"/>
</dbReference>
<dbReference type="AlphaFoldDB" id="A0A3D8IH92"/>
<dbReference type="UniPathway" id="UPA00034">
    <property type="reaction ID" value="UER00018"/>
</dbReference>
<dbReference type="GO" id="GO:0050661">
    <property type="term" value="F:NADP binding"/>
    <property type="evidence" value="ECO:0007669"/>
    <property type="project" value="UniProtKB-UniRule"/>
</dbReference>
<sequence>MLGIGVFGAGGRVGKLVVDLAKKSQEVKLECVYVRKDLDFSIDPGVLITGDLKVLLESSAVVIDFTTAEGTRALLEVALNNPKPIVIGTTGLESHHENLIKEASKKMPILYASNLSLGVAVLNKAVKLVASALKDFDIEIVETHHHHKKDSPSGTALRLAQTCAKARNLELDKVRTSGRNGNIGERHKDEIGVMALRGGDVAGIHNVGFYGEGEYLELIHTATSRATFAQGAIKAALWLQKQPNGLYSIEDSLGL</sequence>
<reference evidence="16 17" key="1">
    <citation type="submission" date="2018-04" db="EMBL/GenBank/DDBJ databases">
        <title>Novel Campyloabacter and Helicobacter Species and Strains.</title>
        <authorList>
            <person name="Mannion A.J."/>
            <person name="Shen Z."/>
            <person name="Fox J.G."/>
        </authorList>
    </citation>
    <scope>NUCLEOTIDE SEQUENCE [LARGE SCALE GENOMIC DNA]</scope>
    <source>
        <strain evidence="16 17">MIT 99-5101</strain>
    </source>
</reference>
<dbReference type="InterPro" id="IPR036291">
    <property type="entry name" value="NAD(P)-bd_dom_sf"/>
</dbReference>
<gene>
    <name evidence="13" type="primary">dapB</name>
    <name evidence="16" type="ORF">CQA43_00235</name>
</gene>
<protein>
    <recommendedName>
        <fullName evidence="10 13">4-hydroxy-tetrahydrodipicolinate reductase</fullName>
        <shortName evidence="13">HTPA reductase</shortName>
        <ecNumber evidence="10 13">1.17.1.8</ecNumber>
    </recommendedName>
</protein>
<feature type="binding site" evidence="13">
    <location>
        <begin position="112"/>
        <end position="115"/>
    </location>
    <ligand>
        <name>NAD(+)</name>
        <dbReference type="ChEBI" id="CHEBI:57540"/>
    </ligand>
</feature>
<evidence type="ECO:0000259" key="14">
    <source>
        <dbReference type="Pfam" id="PF01113"/>
    </source>
</evidence>
<dbReference type="SUPFAM" id="SSF51735">
    <property type="entry name" value="NAD(P)-binding Rossmann-fold domains"/>
    <property type="match status" value="1"/>
</dbReference>
<dbReference type="EC" id="1.17.1.8" evidence="10 13"/>
<dbReference type="Gene3D" id="3.40.50.720">
    <property type="entry name" value="NAD(P)-binding Rossmann-like Domain"/>
    <property type="match status" value="1"/>
</dbReference>
<evidence type="ECO:0000256" key="5">
    <source>
        <dbReference type="ARBA" id="ARBA00022915"/>
    </source>
</evidence>
<dbReference type="GO" id="GO:0019877">
    <property type="term" value="P:diaminopimelate biosynthetic process"/>
    <property type="evidence" value="ECO:0007669"/>
    <property type="project" value="UniProtKB-UniRule"/>
</dbReference>
<keyword evidence="7 13" id="KW-0520">NAD</keyword>
<dbReference type="InterPro" id="IPR023940">
    <property type="entry name" value="DHDPR_bac"/>
</dbReference>
<dbReference type="PANTHER" id="PTHR20836:SF0">
    <property type="entry name" value="4-HYDROXY-TETRAHYDRODIPICOLINATE REDUCTASE 1, CHLOROPLASTIC-RELATED"/>
    <property type="match status" value="1"/>
</dbReference>
<evidence type="ECO:0000256" key="4">
    <source>
        <dbReference type="ARBA" id="ARBA00022857"/>
    </source>
</evidence>
<dbReference type="PIRSF" id="PIRSF000161">
    <property type="entry name" value="DHPR"/>
    <property type="match status" value="1"/>
</dbReference>
<comment type="subcellular location">
    <subcellularLocation>
        <location evidence="13">Cytoplasm</location>
    </subcellularLocation>
</comment>
<dbReference type="InterPro" id="IPR000846">
    <property type="entry name" value="DapB_N"/>
</dbReference>
<keyword evidence="3 13" id="KW-0028">Amino-acid biosynthesis</keyword>
<evidence type="ECO:0000313" key="16">
    <source>
        <dbReference type="EMBL" id="RDU64286.1"/>
    </source>
</evidence>
<comment type="caution">
    <text evidence="13">Lacks conserved residue(s) required for the propagation of feature annotation.</text>
</comment>
<feature type="domain" description="Dihydrodipicolinate reductase N-terminal" evidence="14">
    <location>
        <begin position="4"/>
        <end position="114"/>
    </location>
</feature>
<evidence type="ECO:0000256" key="8">
    <source>
        <dbReference type="ARBA" id="ARBA00023154"/>
    </source>
</evidence>
<keyword evidence="2 13" id="KW-0963">Cytoplasm</keyword>
<comment type="subunit">
    <text evidence="13">Homotetramer.</text>
</comment>
<comment type="pathway">
    <text evidence="9 13">Amino-acid biosynthesis; L-lysine biosynthesis via DAP pathway; (S)-tetrahydrodipicolinate from L-aspartate: step 4/4.</text>
</comment>
<dbReference type="GO" id="GO:0008839">
    <property type="term" value="F:4-hydroxy-tetrahydrodipicolinate reductase"/>
    <property type="evidence" value="ECO:0007669"/>
    <property type="project" value="UniProtKB-UniRule"/>
</dbReference>
<comment type="caution">
    <text evidence="13">Was originally thought to be a dihydrodipicolinate reductase (DHDPR), catalyzing the conversion of dihydrodipicolinate to tetrahydrodipicolinate. However, it was shown in E.coli that the substrate of the enzymatic reaction is not dihydrodipicolinate (DHDP) but in fact (2S,4S)-4-hydroxy-2,3,4,5-tetrahydrodipicolinic acid (HTPA), the product released by the DapA-catalyzed reaction.</text>
</comment>
<feature type="binding site" evidence="13">
    <location>
        <begin position="8"/>
        <end position="13"/>
    </location>
    <ligand>
        <name>NAD(+)</name>
        <dbReference type="ChEBI" id="CHEBI:57540"/>
    </ligand>
</feature>
<feature type="binding site" evidence="13">
    <location>
        <position position="145"/>
    </location>
    <ligand>
        <name>(S)-2,3,4,5-tetrahydrodipicolinate</name>
        <dbReference type="ChEBI" id="CHEBI:16845"/>
    </ligand>
</feature>
<name>A0A3D8IH92_9HELI</name>
<dbReference type="EMBL" id="NXLS01000001">
    <property type="protein sequence ID" value="RDU64286.1"/>
    <property type="molecule type" value="Genomic_DNA"/>
</dbReference>
<evidence type="ECO:0000259" key="15">
    <source>
        <dbReference type="Pfam" id="PF05173"/>
    </source>
</evidence>
<feature type="binding site" evidence="13">
    <location>
        <begin position="154"/>
        <end position="155"/>
    </location>
    <ligand>
        <name>(S)-2,3,4,5-tetrahydrodipicolinate</name>
        <dbReference type="ChEBI" id="CHEBI:16845"/>
    </ligand>
</feature>
<dbReference type="Pfam" id="PF01113">
    <property type="entry name" value="DapB_N"/>
    <property type="match status" value="1"/>
</dbReference>
<keyword evidence="8 13" id="KW-0457">Lysine biosynthesis</keyword>
<dbReference type="GO" id="GO:0016726">
    <property type="term" value="F:oxidoreductase activity, acting on CH or CH2 groups, NAD or NADP as acceptor"/>
    <property type="evidence" value="ECO:0007669"/>
    <property type="project" value="UniProtKB-UniRule"/>
</dbReference>
<feature type="domain" description="Dihydrodipicolinate reductase C-terminal" evidence="15">
    <location>
        <begin position="118"/>
        <end position="253"/>
    </location>
</feature>
<feature type="active site" description="Proton donor" evidence="13">
    <location>
        <position position="148"/>
    </location>
</feature>
<evidence type="ECO:0000256" key="9">
    <source>
        <dbReference type="ARBA" id="ARBA00037922"/>
    </source>
</evidence>
<comment type="similarity">
    <text evidence="1 13">Belongs to the DapB family.</text>
</comment>
<comment type="catalytic activity">
    <reaction evidence="11 13">
        <text>(S)-2,3,4,5-tetrahydrodipicolinate + NADP(+) + H2O = (2S,4S)-4-hydroxy-2,3,4,5-tetrahydrodipicolinate + NADPH + H(+)</text>
        <dbReference type="Rhea" id="RHEA:35331"/>
        <dbReference type="ChEBI" id="CHEBI:15377"/>
        <dbReference type="ChEBI" id="CHEBI:15378"/>
        <dbReference type="ChEBI" id="CHEBI:16845"/>
        <dbReference type="ChEBI" id="CHEBI:57783"/>
        <dbReference type="ChEBI" id="CHEBI:58349"/>
        <dbReference type="ChEBI" id="CHEBI:67139"/>
        <dbReference type="EC" id="1.17.1.8"/>
    </reaction>
</comment>
<dbReference type="GO" id="GO:0009089">
    <property type="term" value="P:lysine biosynthetic process via diaminopimelate"/>
    <property type="evidence" value="ECO:0007669"/>
    <property type="project" value="UniProtKB-UniRule"/>
</dbReference>
<dbReference type="Gene3D" id="3.30.360.10">
    <property type="entry name" value="Dihydrodipicolinate Reductase, domain 2"/>
    <property type="match status" value="1"/>
</dbReference>
<organism evidence="16 17">
    <name type="scientific">Helicobacter ganmani</name>
    <dbReference type="NCBI Taxonomy" id="60246"/>
    <lineage>
        <taxon>Bacteria</taxon>
        <taxon>Pseudomonadati</taxon>
        <taxon>Campylobacterota</taxon>
        <taxon>Epsilonproteobacteria</taxon>
        <taxon>Campylobacterales</taxon>
        <taxon>Helicobacteraceae</taxon>
        <taxon>Helicobacter</taxon>
    </lineage>
</organism>
<feature type="binding site" evidence="13">
    <location>
        <position position="36"/>
    </location>
    <ligand>
        <name>NADP(+)</name>
        <dbReference type="ChEBI" id="CHEBI:58349"/>
    </ligand>
</feature>
<keyword evidence="5 13" id="KW-0220">Diaminopimelate biosynthesis</keyword>
<comment type="caution">
    <text evidence="16">The sequence shown here is derived from an EMBL/GenBank/DDBJ whole genome shotgun (WGS) entry which is preliminary data.</text>
</comment>
<dbReference type="GO" id="GO:0051287">
    <property type="term" value="F:NAD binding"/>
    <property type="evidence" value="ECO:0007669"/>
    <property type="project" value="UniProtKB-UniRule"/>
</dbReference>
<evidence type="ECO:0000256" key="10">
    <source>
        <dbReference type="ARBA" id="ARBA00038983"/>
    </source>
</evidence>
<dbReference type="NCBIfam" id="TIGR00036">
    <property type="entry name" value="dapB"/>
    <property type="match status" value="1"/>
</dbReference>
<keyword evidence="17" id="KW-1185">Reference proteome</keyword>
<dbReference type="FunFam" id="3.30.360.10:FF:000004">
    <property type="entry name" value="4-hydroxy-tetrahydrodipicolinate reductase"/>
    <property type="match status" value="1"/>
</dbReference>
<feature type="active site" description="Proton donor/acceptor" evidence="13">
    <location>
        <position position="144"/>
    </location>
</feature>
<dbReference type="InterPro" id="IPR022663">
    <property type="entry name" value="DapB_C"/>
</dbReference>
<proteinExistence type="inferred from homology"/>
<comment type="function">
    <text evidence="13">Catalyzes the conversion of 4-hydroxy-tetrahydrodipicolinate (HTPA) to tetrahydrodipicolinate.</text>
</comment>
<keyword evidence="6 13" id="KW-0560">Oxidoreductase</keyword>
<comment type="catalytic activity">
    <reaction evidence="12 13">
        <text>(S)-2,3,4,5-tetrahydrodipicolinate + NAD(+) + H2O = (2S,4S)-4-hydroxy-2,3,4,5-tetrahydrodipicolinate + NADH + H(+)</text>
        <dbReference type="Rhea" id="RHEA:35323"/>
        <dbReference type="ChEBI" id="CHEBI:15377"/>
        <dbReference type="ChEBI" id="CHEBI:15378"/>
        <dbReference type="ChEBI" id="CHEBI:16845"/>
        <dbReference type="ChEBI" id="CHEBI:57540"/>
        <dbReference type="ChEBI" id="CHEBI:57945"/>
        <dbReference type="ChEBI" id="CHEBI:67139"/>
        <dbReference type="EC" id="1.17.1.8"/>
    </reaction>
</comment>
<evidence type="ECO:0000256" key="13">
    <source>
        <dbReference type="HAMAP-Rule" id="MF_00102"/>
    </source>
</evidence>
<evidence type="ECO:0000256" key="2">
    <source>
        <dbReference type="ARBA" id="ARBA00022490"/>
    </source>
</evidence>
<dbReference type="GeneID" id="82534721"/>
<dbReference type="Proteomes" id="UP000256650">
    <property type="component" value="Unassembled WGS sequence"/>
</dbReference>
<evidence type="ECO:0000256" key="3">
    <source>
        <dbReference type="ARBA" id="ARBA00022605"/>
    </source>
</evidence>
<accession>A0A3D8IH92</accession>
<evidence type="ECO:0000256" key="7">
    <source>
        <dbReference type="ARBA" id="ARBA00023027"/>
    </source>
</evidence>
<dbReference type="RefSeq" id="WP_115550620.1">
    <property type="nucleotide sequence ID" value="NZ_CAOOIB010000003.1"/>
</dbReference>
<dbReference type="PROSITE" id="PS01298">
    <property type="entry name" value="DAPB"/>
    <property type="match status" value="1"/>
</dbReference>
<dbReference type="InterPro" id="IPR022664">
    <property type="entry name" value="DapB_N_CS"/>
</dbReference>
<dbReference type="CDD" id="cd02274">
    <property type="entry name" value="DHDPR_N"/>
    <property type="match status" value="1"/>
</dbReference>
<dbReference type="GO" id="GO:0005829">
    <property type="term" value="C:cytosol"/>
    <property type="evidence" value="ECO:0007669"/>
    <property type="project" value="TreeGrafter"/>
</dbReference>
<evidence type="ECO:0000256" key="6">
    <source>
        <dbReference type="ARBA" id="ARBA00023002"/>
    </source>
</evidence>
<feature type="binding site" evidence="13">
    <location>
        <begin position="88"/>
        <end position="90"/>
    </location>
    <ligand>
        <name>NAD(+)</name>
        <dbReference type="ChEBI" id="CHEBI:57540"/>
    </ligand>
</feature>
<dbReference type="Pfam" id="PF05173">
    <property type="entry name" value="DapB_C"/>
    <property type="match status" value="1"/>
</dbReference>
<dbReference type="OrthoDB" id="9790352at2"/>
<dbReference type="PANTHER" id="PTHR20836">
    <property type="entry name" value="DIHYDRODIPICOLINATE REDUCTASE"/>
    <property type="match status" value="1"/>
</dbReference>
<evidence type="ECO:0000256" key="12">
    <source>
        <dbReference type="ARBA" id="ARBA00049396"/>
    </source>
</evidence>
<dbReference type="SUPFAM" id="SSF55347">
    <property type="entry name" value="Glyceraldehyde-3-phosphate dehydrogenase-like, C-terminal domain"/>
    <property type="match status" value="1"/>
</dbReference>